<keyword evidence="2" id="KW-1185">Reference proteome</keyword>
<gene>
    <name evidence="1" type="ORF">D5281_03190</name>
</gene>
<proteinExistence type="predicted"/>
<protein>
    <submittedName>
        <fullName evidence="1">Uncharacterized protein</fullName>
    </submittedName>
</protein>
<dbReference type="Proteomes" id="UP001154420">
    <property type="component" value="Unassembled WGS sequence"/>
</dbReference>
<evidence type="ECO:0000313" key="2">
    <source>
        <dbReference type="Proteomes" id="UP001154420"/>
    </source>
</evidence>
<comment type="caution">
    <text evidence="1">The sequence shown here is derived from an EMBL/GenBank/DDBJ whole genome shotgun (WGS) entry which is preliminary data.</text>
</comment>
<evidence type="ECO:0000313" key="1">
    <source>
        <dbReference type="EMBL" id="NBJ91619.1"/>
    </source>
</evidence>
<reference evidence="1" key="1">
    <citation type="submission" date="2018-09" db="EMBL/GenBank/DDBJ databases">
        <title>Murine metabolic-syndrome-specific gut microbial biobank.</title>
        <authorList>
            <person name="Liu C."/>
        </authorList>
    </citation>
    <scope>NUCLEOTIDE SEQUENCE</scope>
    <source>
        <strain evidence="1">D42-62</strain>
    </source>
</reference>
<accession>A0A9X5BDC2</accession>
<name>A0A9X5BDC2_9FIRM</name>
<dbReference type="EMBL" id="QZDT01000003">
    <property type="protein sequence ID" value="NBJ91619.1"/>
    <property type="molecule type" value="Genomic_DNA"/>
</dbReference>
<dbReference type="RefSeq" id="WP_160558711.1">
    <property type="nucleotide sequence ID" value="NZ_QZDT01000003.1"/>
</dbReference>
<dbReference type="OrthoDB" id="1654075at2"/>
<sequence>MAYEYVSEKEVRPYRSECSRILTELRDYLNEEYGIITQFFLVGSGSHARKLVMRNGNSPFDLDYNLVVIRMPEEYWNDTRCLKNRVRDSLNLILRRSRSHVVRGGQFSDGKDSTSVITALMYTPGVLSQVAFSFDLAILARDEDGPYYRLLHDKGSNNYHWGEAPSVHHIREKADAIKSKRHWGEVRERYKDKKNMYLERQDKNHPSYIVYVETINEVYRKYFN</sequence>
<organism evidence="1 2">
    <name type="scientific">Parablautia muri</name>
    <dbReference type="NCBI Taxonomy" id="2320879"/>
    <lineage>
        <taxon>Bacteria</taxon>
        <taxon>Bacillati</taxon>
        <taxon>Bacillota</taxon>
        <taxon>Clostridia</taxon>
        <taxon>Lachnospirales</taxon>
        <taxon>Lachnospiraceae</taxon>
        <taxon>Parablautia</taxon>
    </lineage>
</organism>
<dbReference type="AlphaFoldDB" id="A0A9X5BDC2"/>